<organism evidence="2 3">
    <name type="scientific">Acidihalobacter aeolianus</name>
    <dbReference type="NCBI Taxonomy" id="2792603"/>
    <lineage>
        <taxon>Bacteria</taxon>
        <taxon>Pseudomonadati</taxon>
        <taxon>Pseudomonadota</taxon>
        <taxon>Gammaproteobacteria</taxon>
        <taxon>Chromatiales</taxon>
        <taxon>Ectothiorhodospiraceae</taxon>
        <taxon>Acidihalobacter</taxon>
    </lineage>
</organism>
<name>A0A1D8K9B8_9GAMM</name>
<dbReference type="Pfam" id="PF00535">
    <property type="entry name" value="Glycos_transf_2"/>
    <property type="match status" value="1"/>
</dbReference>
<accession>A0A1D8K9B8</accession>
<dbReference type="PANTHER" id="PTHR43685:SF11">
    <property type="entry name" value="GLYCOSYLTRANSFERASE TAGX-RELATED"/>
    <property type="match status" value="1"/>
</dbReference>
<dbReference type="AlphaFoldDB" id="A0A1D8K9B8"/>
<evidence type="ECO:0000259" key="1">
    <source>
        <dbReference type="Pfam" id="PF00535"/>
    </source>
</evidence>
<evidence type="ECO:0000313" key="3">
    <source>
        <dbReference type="Proteomes" id="UP000095342"/>
    </source>
</evidence>
<sequence>MRRIDIALASFNGARFLPALLASIAGQTLVPDSILVRDDGSMDETYSILERERNEGMPIEFLKDDAGSLGAAANFGRILSHSAGDYTLLADQDDLWHDNKIEELVACAKSMEERRGSTLPLLVYSDARLIDSDGCLLAPSASRWQGFDLQSGRDFKRVLVQNTVPGCTMLANRALLKAALPIPNEAVMHDWWLLLVASALGEVLCIPKQLVDYRQHTMNTLGADAWNIRGVVKKFGHGPFALRRRIRAGWNEALLQMEVLNRRLADQIPTEKRNILESILNLSRQGGFQKRLSAIQLGLRKEGVLRTLAWYWAL</sequence>
<dbReference type="Gene3D" id="3.90.550.10">
    <property type="entry name" value="Spore Coat Polysaccharide Biosynthesis Protein SpsA, Chain A"/>
    <property type="match status" value="1"/>
</dbReference>
<protein>
    <recommendedName>
        <fullName evidence="1">Glycosyltransferase 2-like domain-containing protein</fullName>
    </recommendedName>
</protein>
<evidence type="ECO:0000313" key="2">
    <source>
        <dbReference type="EMBL" id="AOV17568.1"/>
    </source>
</evidence>
<dbReference type="Proteomes" id="UP000095342">
    <property type="component" value="Chromosome"/>
</dbReference>
<keyword evidence="3" id="KW-1185">Reference proteome</keyword>
<dbReference type="PANTHER" id="PTHR43685">
    <property type="entry name" value="GLYCOSYLTRANSFERASE"/>
    <property type="match status" value="1"/>
</dbReference>
<dbReference type="RefSeq" id="WP_070073116.1">
    <property type="nucleotide sequence ID" value="NZ_CP017448.1"/>
</dbReference>
<dbReference type="InterPro" id="IPR001173">
    <property type="entry name" value="Glyco_trans_2-like"/>
</dbReference>
<dbReference type="CDD" id="cd04196">
    <property type="entry name" value="GT_2_like_d"/>
    <property type="match status" value="1"/>
</dbReference>
<proteinExistence type="predicted"/>
<dbReference type="InterPro" id="IPR029044">
    <property type="entry name" value="Nucleotide-diphossugar_trans"/>
</dbReference>
<dbReference type="EMBL" id="CP017448">
    <property type="protein sequence ID" value="AOV17568.1"/>
    <property type="molecule type" value="Genomic_DNA"/>
</dbReference>
<dbReference type="InterPro" id="IPR050834">
    <property type="entry name" value="Glycosyltransf_2"/>
</dbReference>
<feature type="domain" description="Glycosyltransferase 2-like" evidence="1">
    <location>
        <begin position="6"/>
        <end position="106"/>
    </location>
</feature>
<dbReference type="KEGG" id="aaeo:BJI67_11300"/>
<gene>
    <name evidence="2" type="ORF">BJI67_11300</name>
</gene>
<reference evidence="2 3" key="1">
    <citation type="submission" date="2016-09" db="EMBL/GenBank/DDBJ databases">
        <title>Acidihalobacter prosperus V6 (DSM14174).</title>
        <authorList>
            <person name="Khaleque H.N."/>
            <person name="Ramsay J.P."/>
            <person name="Murphy R.J.T."/>
            <person name="Kaksonen A.H."/>
            <person name="Boxall N.J."/>
            <person name="Watkin E.L.J."/>
        </authorList>
    </citation>
    <scope>NUCLEOTIDE SEQUENCE [LARGE SCALE GENOMIC DNA]</scope>
    <source>
        <strain evidence="2 3">V6</strain>
    </source>
</reference>
<dbReference type="SUPFAM" id="SSF53448">
    <property type="entry name" value="Nucleotide-diphospho-sugar transferases"/>
    <property type="match status" value="1"/>
</dbReference>